<gene>
    <name evidence="6" type="ORF">TPAB3V08_LOCUS8874</name>
</gene>
<reference evidence="6" key="1">
    <citation type="submission" date="2021-03" db="EMBL/GenBank/DDBJ databases">
        <authorList>
            <person name="Tran Van P."/>
        </authorList>
    </citation>
    <scope>NUCLEOTIDE SEQUENCE</scope>
</reference>
<evidence type="ECO:0000256" key="4">
    <source>
        <dbReference type="ARBA" id="ARBA00022827"/>
    </source>
</evidence>
<sequence length="309" mass="34623">MGAQWVHGEGNAVWELAHQRELLSDIISAEGEGLYLREDGVAISLGVVQEVSGEVARILEECENFALDLGAREDHPCSIGQHLNTRFRDYLDHCDCDEEGRQQRLQLLDWHIRPEGSIKSSVSNHSELTNQHHSLGVTLLDSGLHGLGRQFISICGRGLPLKLRVPGFGNRVGITYESDRPLIGVCNYSDFELRAEPIIKALDQDRKFCRFAIFELPIMFHVIDNSCTRLDQLSAKAFGNYCFTGGKDYMNFKQGYSSLVQSLADDLPTGMLRLNCPVEMVDWQGVSIVTRNVKCEQCRCYLSSVNTIA</sequence>
<evidence type="ECO:0000256" key="2">
    <source>
        <dbReference type="ARBA" id="ARBA00005995"/>
    </source>
</evidence>
<dbReference type="InterPro" id="IPR036188">
    <property type="entry name" value="FAD/NAD-bd_sf"/>
</dbReference>
<comment type="similarity">
    <text evidence="2">Belongs to the flavin monoamine oxidase family.</text>
</comment>
<comment type="cofactor">
    <cofactor evidence="1">
        <name>FAD</name>
        <dbReference type="ChEBI" id="CHEBI:57692"/>
    </cofactor>
</comment>
<keyword evidence="7" id="KW-1185">Reference proteome</keyword>
<accession>A0ABN7P469</accession>
<organism evidence="6 7">
    <name type="scientific">Timema podura</name>
    <name type="common">Walking stick</name>
    <dbReference type="NCBI Taxonomy" id="61482"/>
    <lineage>
        <taxon>Eukaryota</taxon>
        <taxon>Metazoa</taxon>
        <taxon>Ecdysozoa</taxon>
        <taxon>Arthropoda</taxon>
        <taxon>Hexapoda</taxon>
        <taxon>Insecta</taxon>
        <taxon>Pterygota</taxon>
        <taxon>Neoptera</taxon>
        <taxon>Polyneoptera</taxon>
        <taxon>Phasmatodea</taxon>
        <taxon>Timematodea</taxon>
        <taxon>Timematoidea</taxon>
        <taxon>Timematidae</taxon>
        <taxon>Timema</taxon>
    </lineage>
</organism>
<dbReference type="Proteomes" id="UP001153148">
    <property type="component" value="Unassembled WGS sequence"/>
</dbReference>
<dbReference type="EMBL" id="CAJPIN010017821">
    <property type="protein sequence ID" value="CAG2061921.1"/>
    <property type="molecule type" value="Genomic_DNA"/>
</dbReference>
<keyword evidence="4" id="KW-0274">FAD</keyword>
<keyword evidence="3" id="KW-0285">Flavoprotein</keyword>
<evidence type="ECO:0000256" key="3">
    <source>
        <dbReference type="ARBA" id="ARBA00022630"/>
    </source>
</evidence>
<evidence type="ECO:0000313" key="6">
    <source>
        <dbReference type="EMBL" id="CAG2061921.1"/>
    </source>
</evidence>
<feature type="non-terminal residue" evidence="6">
    <location>
        <position position="309"/>
    </location>
</feature>
<keyword evidence="5" id="KW-0560">Oxidoreductase</keyword>
<protein>
    <submittedName>
        <fullName evidence="6">Uncharacterized protein</fullName>
    </submittedName>
</protein>
<evidence type="ECO:0000256" key="1">
    <source>
        <dbReference type="ARBA" id="ARBA00001974"/>
    </source>
</evidence>
<dbReference type="PANTHER" id="PTHR10742">
    <property type="entry name" value="FLAVIN MONOAMINE OXIDASE"/>
    <property type="match status" value="1"/>
</dbReference>
<dbReference type="SUPFAM" id="SSF51905">
    <property type="entry name" value="FAD/NAD(P)-binding domain"/>
    <property type="match status" value="1"/>
</dbReference>
<proteinExistence type="inferred from homology"/>
<comment type="caution">
    <text evidence="6">The sequence shown here is derived from an EMBL/GenBank/DDBJ whole genome shotgun (WGS) entry which is preliminary data.</text>
</comment>
<dbReference type="PANTHER" id="PTHR10742:SF405">
    <property type="entry name" value="PEROXISOMAL N(1)-ACETYL-SPERMINE_SPERMIDINE OXIDASE"/>
    <property type="match status" value="1"/>
</dbReference>
<evidence type="ECO:0000313" key="7">
    <source>
        <dbReference type="Proteomes" id="UP001153148"/>
    </source>
</evidence>
<evidence type="ECO:0000256" key="5">
    <source>
        <dbReference type="ARBA" id="ARBA00023002"/>
    </source>
</evidence>
<name>A0ABN7P469_TIMPD</name>
<dbReference type="InterPro" id="IPR050281">
    <property type="entry name" value="Flavin_monoamine_oxidase"/>
</dbReference>